<name>A0A135T5T1_9PEZI</name>
<dbReference type="Proteomes" id="UP000070121">
    <property type="component" value="Unassembled WGS sequence"/>
</dbReference>
<dbReference type="OrthoDB" id="4588567at2759"/>
<sequence>MAFLQIPIFAQRSTVYSLLEERVRSPHLCLRHRQIQAKSPTYRATVRLSEELWPPWTPPWNRQQPSMVRYSIIWRCQPNSRSSKTPRIKIHLIESDLVQRLAAAAKVMSELPVNADQCCDVWDAIQCCLIIRRAQDPIFSDSVVFEAFEASAKNENVLATKSALLWDFPDIAVAIPSTTFADHHFQSSLATFIEQASLETVKDFAARAFKAGTNVFEYRNTGDPSIITSLLMAILEENGRRVTPVLLRKRVHDDVCWDRAKKPWRRLPYYLILRVCIERYLCVSLDPEQGRLEYKFFMCVLLSTFLDATVTFQASTENIHFLKKKVCRRLVKIDLDRSRSQDRAAISRYDFLFNRLNPTFTTTIDKSIPLYEGNFEQKSQMLLTVMELWMKMDSIACASFPLMTEFHPLFHPQMLDVLLLPQLEDMRRLNILQDLLAARVNKASASRRNIFEDLSPGCFAERYYKESSDGPVLKRLHGTIPKLANDMRDHKGREWMRKSKEYHDLISRIDVSACTYIFDEYNPQGQGYHDRNCSRCSMMERTQSMRINIFEDPLPKEPVVVRAVIFELTCPKEFAAYRDTTWWLLRQLATHFDDKAVLPRYFLRDYLQLKSFRKPGHHKLGLASTTKPFHNTHYTAVPFPVEWGGGRDGVCRPNALKLGYFDESCWYSYHRIGKKFKVSDRSSQPNLYVTTEFERTVKLSFDLTSDNFLADYILKWAESDQLCEFLGVDQSLPLLEYLDHEGSDSDSADTQAGEKHKANVTANGLTARPLSFVQEWLAARRRGQDFMSTPMGFIAQGKTLQEDHPFFRQVVINNQERMFAPIPSKGDDEQDDGDHHIDVFAVDGMGANEEDDSDAHEDLKVKLRRIDWSWEYGYFALNSSPSSIPLEPEVAAGLTLHQTLPPFRSPVPYLRVFGVIPARAPDTPNHLPSPLSQVAFRTLLTMTESHDSQTGSGNHSHSVAAMDAVAKPSHSARRHKPSASLGSLYEVLADLDDNQLQYLIQEMNHTGHQNVPVSQAVSTFEALKSTSSAEPFAVSETGFDAPAPDSPAREPLRHLSNPVSSCSSPAGGPVVMSGLPEPATVTRSPRYDETAVPQSASQTLPSPPPSASNLHHQLPPPPPSQPQLQPRRPSTNGVRMGPPAYHRISRPDFNLPDGVTVTDLLHLLEIEYMSSNRQPTSSSRRSSSSSTSSSVSRPSFSSPSPSSPALATRLFPPPSRSFSQTPNLHGRSPLRRSSSRLDLALGAERSASGAAEIGMGMLEPRQVRSVSLGFPGGGMATSMSMDSLSRSLKGESRPPAPAPVFEGIFDVLENQ</sequence>
<feature type="compositionally biased region" description="Low complexity" evidence="1">
    <location>
        <begin position="1171"/>
        <end position="1204"/>
    </location>
</feature>
<dbReference type="STRING" id="1209931.A0A135T5T1"/>
<comment type="caution">
    <text evidence="3">The sequence shown here is derived from an EMBL/GenBank/DDBJ whole genome shotgun (WGS) entry which is preliminary data.</text>
</comment>
<proteinExistence type="predicted"/>
<feature type="region of interest" description="Disordered" evidence="1">
    <location>
        <begin position="1171"/>
        <end position="1235"/>
    </location>
</feature>
<feature type="domain" description="DUF6606" evidence="2">
    <location>
        <begin position="127"/>
        <end position="306"/>
    </location>
</feature>
<gene>
    <name evidence="3" type="ORF">CSAL01_08041</name>
</gene>
<reference evidence="3 4" key="1">
    <citation type="submission" date="2014-02" db="EMBL/GenBank/DDBJ databases">
        <title>The genome sequence of Colletotrichum salicis CBS 607.94.</title>
        <authorList>
            <person name="Baroncelli R."/>
            <person name="Thon M.R."/>
        </authorList>
    </citation>
    <scope>NUCLEOTIDE SEQUENCE [LARGE SCALE GENOMIC DNA]</scope>
    <source>
        <strain evidence="3 4">CBS 607.94</strain>
    </source>
</reference>
<organism evidence="3 4">
    <name type="scientific">Colletotrichum salicis</name>
    <dbReference type="NCBI Taxonomy" id="1209931"/>
    <lineage>
        <taxon>Eukaryota</taxon>
        <taxon>Fungi</taxon>
        <taxon>Dikarya</taxon>
        <taxon>Ascomycota</taxon>
        <taxon>Pezizomycotina</taxon>
        <taxon>Sordariomycetes</taxon>
        <taxon>Hypocreomycetidae</taxon>
        <taxon>Glomerellales</taxon>
        <taxon>Glomerellaceae</taxon>
        <taxon>Colletotrichum</taxon>
        <taxon>Colletotrichum acutatum species complex</taxon>
    </lineage>
</organism>
<dbReference type="Pfam" id="PF20255">
    <property type="entry name" value="DUF6606"/>
    <property type="match status" value="1"/>
</dbReference>
<evidence type="ECO:0000256" key="1">
    <source>
        <dbReference type="SAM" id="MobiDB-lite"/>
    </source>
</evidence>
<dbReference type="EMBL" id="JFFI01002100">
    <property type="protein sequence ID" value="KXH43481.1"/>
    <property type="molecule type" value="Genomic_DNA"/>
</dbReference>
<keyword evidence="4" id="KW-1185">Reference proteome</keyword>
<evidence type="ECO:0000313" key="3">
    <source>
        <dbReference type="EMBL" id="KXH43481.1"/>
    </source>
</evidence>
<protein>
    <recommendedName>
        <fullName evidence="2">DUF6606 domain-containing protein</fullName>
    </recommendedName>
</protein>
<feature type="region of interest" description="Disordered" evidence="1">
    <location>
        <begin position="1035"/>
        <end position="1152"/>
    </location>
</feature>
<evidence type="ECO:0000313" key="4">
    <source>
        <dbReference type="Proteomes" id="UP000070121"/>
    </source>
</evidence>
<dbReference type="InterPro" id="IPR046541">
    <property type="entry name" value="DUF6606"/>
</dbReference>
<accession>A0A135T5T1</accession>
<evidence type="ECO:0000259" key="2">
    <source>
        <dbReference type="Pfam" id="PF20255"/>
    </source>
</evidence>
<feature type="region of interest" description="Disordered" evidence="1">
    <location>
        <begin position="1281"/>
        <end position="1300"/>
    </location>
</feature>